<dbReference type="Pfam" id="PF00271">
    <property type="entry name" value="Helicase_C"/>
    <property type="match status" value="1"/>
</dbReference>
<dbReference type="SMART" id="SM00487">
    <property type="entry name" value="DEXDc"/>
    <property type="match status" value="1"/>
</dbReference>
<dbReference type="CDD" id="cd18810">
    <property type="entry name" value="SF2_C_TRCF"/>
    <property type="match status" value="1"/>
</dbReference>
<comment type="similarity">
    <text evidence="10 13">In the N-terminal section; belongs to the UvrB family.</text>
</comment>
<dbReference type="RefSeq" id="WP_074979904.1">
    <property type="nucleotide sequence ID" value="NZ_FOLS01000009.1"/>
</dbReference>
<comment type="similarity">
    <text evidence="11 13">In the C-terminal section; belongs to the helicase family. RecG subfamily.</text>
</comment>
<dbReference type="InterPro" id="IPR037235">
    <property type="entry name" value="TRCF-like_C_D7"/>
</dbReference>
<dbReference type="Pfam" id="PF00270">
    <property type="entry name" value="DEAD"/>
    <property type="match status" value="1"/>
</dbReference>
<dbReference type="InterPro" id="IPR001650">
    <property type="entry name" value="Helicase_C-like"/>
</dbReference>
<keyword evidence="6" id="KW-0347">Helicase</keyword>
<dbReference type="AlphaFoldDB" id="A0AAQ1HM06"/>
<evidence type="ECO:0000256" key="6">
    <source>
        <dbReference type="ARBA" id="ARBA00022806"/>
    </source>
</evidence>
<dbReference type="InterPro" id="IPR003711">
    <property type="entry name" value="CarD-like/TRCF_RID"/>
</dbReference>
<evidence type="ECO:0000313" key="17">
    <source>
        <dbReference type="Proteomes" id="UP000183385"/>
    </source>
</evidence>
<dbReference type="Gene3D" id="2.40.10.170">
    <property type="match status" value="1"/>
</dbReference>
<dbReference type="EC" id="3.6.4.-" evidence="13"/>
<dbReference type="GO" id="GO:0016787">
    <property type="term" value="F:hydrolase activity"/>
    <property type="evidence" value="ECO:0007669"/>
    <property type="project" value="UniProtKB-KW"/>
</dbReference>
<proteinExistence type="inferred from homology"/>
<dbReference type="HAMAP" id="MF_00969">
    <property type="entry name" value="TRCF"/>
    <property type="match status" value="1"/>
</dbReference>
<keyword evidence="4 13" id="KW-0227">DNA damage</keyword>
<accession>A0AAQ1HM06</accession>
<dbReference type="NCBIfam" id="NF007966">
    <property type="entry name" value="PRK10689.1"/>
    <property type="match status" value="1"/>
</dbReference>
<dbReference type="SMART" id="SM01058">
    <property type="entry name" value="CarD_TRCF"/>
    <property type="match status" value="1"/>
</dbReference>
<dbReference type="Pfam" id="PF03461">
    <property type="entry name" value="TRCF"/>
    <property type="match status" value="1"/>
</dbReference>
<dbReference type="InterPro" id="IPR047112">
    <property type="entry name" value="RecG/Mfd"/>
</dbReference>
<dbReference type="Pfam" id="PF02559">
    <property type="entry name" value="CarD_TRCF_RID"/>
    <property type="match status" value="1"/>
</dbReference>
<dbReference type="SMART" id="SM00490">
    <property type="entry name" value="HELICc"/>
    <property type="match status" value="1"/>
</dbReference>
<comment type="function">
    <text evidence="13">Couples transcription and DNA repair by recognizing RNA polymerase (RNAP) stalled at DNA lesions. Mediates ATP-dependent release of RNAP and its truncated transcript from the DNA, and recruitment of nucleotide excision repair machinery to the damaged site.</text>
</comment>
<evidence type="ECO:0000256" key="7">
    <source>
        <dbReference type="ARBA" id="ARBA00022840"/>
    </source>
</evidence>
<evidence type="ECO:0000259" key="14">
    <source>
        <dbReference type="PROSITE" id="PS51192"/>
    </source>
</evidence>
<keyword evidence="9 13" id="KW-0234">DNA repair</keyword>
<dbReference type="Gene3D" id="3.40.50.11140">
    <property type="match status" value="1"/>
</dbReference>
<dbReference type="FunFam" id="3.40.50.300:FF:000546">
    <property type="entry name" value="Transcription-repair-coupling factor"/>
    <property type="match status" value="1"/>
</dbReference>
<keyword evidence="3 13" id="KW-0547">Nucleotide-binding</keyword>
<dbReference type="PROSITE" id="PS51192">
    <property type="entry name" value="HELICASE_ATP_BIND_1"/>
    <property type="match status" value="1"/>
</dbReference>
<dbReference type="Pfam" id="PF21132">
    <property type="entry name" value="MFD_D3"/>
    <property type="match status" value="1"/>
</dbReference>
<evidence type="ECO:0000256" key="10">
    <source>
        <dbReference type="ARBA" id="ARBA00061104"/>
    </source>
</evidence>
<evidence type="ECO:0000256" key="3">
    <source>
        <dbReference type="ARBA" id="ARBA00022741"/>
    </source>
</evidence>
<dbReference type="PANTHER" id="PTHR47964">
    <property type="entry name" value="ATP-DEPENDENT DNA HELICASE HOMOLOG RECG, CHLOROPLASTIC"/>
    <property type="match status" value="1"/>
</dbReference>
<dbReference type="PANTHER" id="PTHR47964:SF1">
    <property type="entry name" value="ATP-DEPENDENT DNA HELICASE HOMOLOG RECG, CHLOROPLASTIC"/>
    <property type="match status" value="1"/>
</dbReference>
<evidence type="ECO:0000256" key="5">
    <source>
        <dbReference type="ARBA" id="ARBA00022801"/>
    </source>
</evidence>
<dbReference type="GO" id="GO:0005524">
    <property type="term" value="F:ATP binding"/>
    <property type="evidence" value="ECO:0007669"/>
    <property type="project" value="UniProtKB-UniRule"/>
</dbReference>
<keyword evidence="17" id="KW-1185">Reference proteome</keyword>
<dbReference type="SUPFAM" id="SSF143517">
    <property type="entry name" value="TRCF domain-like"/>
    <property type="match status" value="1"/>
</dbReference>
<dbReference type="InterPro" id="IPR014001">
    <property type="entry name" value="Helicase_ATP-bd"/>
</dbReference>
<dbReference type="SUPFAM" id="SSF141259">
    <property type="entry name" value="CarD-like"/>
    <property type="match status" value="1"/>
</dbReference>
<dbReference type="InterPro" id="IPR027417">
    <property type="entry name" value="P-loop_NTPase"/>
</dbReference>
<dbReference type="InterPro" id="IPR004576">
    <property type="entry name" value="Mfd"/>
</dbReference>
<dbReference type="Proteomes" id="UP000183385">
    <property type="component" value="Unassembled WGS sequence"/>
</dbReference>
<dbReference type="NCBIfam" id="TIGR00580">
    <property type="entry name" value="mfd"/>
    <property type="match status" value="1"/>
</dbReference>
<dbReference type="InterPro" id="IPR036101">
    <property type="entry name" value="CarD-like/TRCF_RID_sf"/>
</dbReference>
<dbReference type="Gene3D" id="3.30.2060.10">
    <property type="entry name" value="Penicillin-binding protein 1b domain"/>
    <property type="match status" value="1"/>
</dbReference>
<sequence length="1149" mass="128556">MSVLRIPALPAAAGKQTWGNLPGAALSLAIAEAATQAKRFTLLLTADSQNAERLEQELRFFAPDLPVLQLPDWETLPYDVFSPHQDIISQRVAALYQLPGLKHGVLVVPISTALHRLAPARFLLGSSLVLDVGQKLDVEQMRLRLEAAGYRCVDTVYEHGEFAVRGALIDLFPMGSEQPYRIDLFDDEIETLRTFDPENQRSIDKVQSIRLLPAREFPLRKEAVAGFRARFRERFDVDYRRCPIYQDLASGLTPAGIEYYLPLFFEEGETSTLFDYLPQDTQVFSLPGIEQAAEQFWNDVRSRYEDRRYDPERPLLPPAELFLPVEDCFARLKNWPRVVVSAEPVEPGVGRESFPAEPLPDLAIEAKATEPLAKLRRFIEEFPGRILFSAESAGRREVLLELLARLKLRPGEVDGWPAFLAQPERLAITIAPLDDGLLLQDEVALIAESPLFGQRVMQRRRREKTRDGGENVIKNLTELREGAPVVHIDHGVGRYMGLITLEIDGQSAEFLALQYADEAKLYVPVANLHLIARYTGSDDALAPLHKLGSEAWQKAKRKAAEQVRDVAAELLDIYARRAARKGYAFKDPQADYATFSAGFPFEETPDQQAAIDAVVADMLADKPMDRLVCGDVGFGKTEVAMRAAFVAVHSGRQVAVLVPTTLLAQQHYNSFRDRFADWPVNVEVMSRFKTAKEVEGAVGQLAEGKVDIVIGTHKLLQGDVKFKNLGLVIIDEEHRFGVRQKEQLKALRSEVDILTLTATPIPRTLNMAVAGMRDLSIIATPPARRLSVRTFVMEEQKAVIKEALLRELLRGGQVYYLHNEVKSIEKCARDLAELVPEARIGIGHGQMHERDLERVMSDFYHKRFNVLVASTIIETGIDVPSANTILIERADKFGLAQLHQLRGRVGRSHHQAYAYLLTPPRKQMTPDAEKRLEAIANAQDLGAGFVLATHDLEIRGAGELLGEGQSGQIQAVGFTLYMEMLERAVKAIRKGEQPNLEQPLGGGPDINLRVPALIPEDYLPDVHARLILYKRIANQLDEDGLRELQVEMIDRFGLLPDPAKNLVRLTLLKLQAEKLGIVKVDAGPQGGRVEFAADTCVDPLVLIKLIQSQPNRYKFEGATLFKFQVPMERPEERFNTLEALFERLAPNAS</sequence>
<keyword evidence="8 13" id="KW-0238">DNA-binding</keyword>
<dbReference type="CDD" id="cd17991">
    <property type="entry name" value="DEXHc_TRCF"/>
    <property type="match status" value="1"/>
</dbReference>
<dbReference type="GO" id="GO:0005737">
    <property type="term" value="C:cytoplasm"/>
    <property type="evidence" value="ECO:0007669"/>
    <property type="project" value="UniProtKB-SubCell"/>
</dbReference>
<dbReference type="Gene3D" id="3.40.50.300">
    <property type="entry name" value="P-loop containing nucleotide triphosphate hydrolases"/>
    <property type="match status" value="2"/>
</dbReference>
<evidence type="ECO:0000256" key="8">
    <source>
        <dbReference type="ARBA" id="ARBA00023125"/>
    </source>
</evidence>
<feature type="domain" description="Helicase ATP-binding" evidence="14">
    <location>
        <begin position="617"/>
        <end position="778"/>
    </location>
</feature>
<feature type="domain" description="Helicase C-terminal" evidence="15">
    <location>
        <begin position="799"/>
        <end position="953"/>
    </location>
</feature>
<evidence type="ECO:0000256" key="11">
    <source>
        <dbReference type="ARBA" id="ARBA00061399"/>
    </source>
</evidence>
<evidence type="ECO:0000256" key="13">
    <source>
        <dbReference type="HAMAP-Rule" id="MF_00969"/>
    </source>
</evidence>
<dbReference type="InterPro" id="IPR041471">
    <property type="entry name" value="UvrB_inter"/>
</dbReference>
<protein>
    <recommendedName>
        <fullName evidence="12 13">Transcription-repair-coupling factor</fullName>
        <shortName evidence="13">TRCF</shortName>
        <ecNumber evidence="13">3.6.4.-</ecNumber>
    </recommendedName>
</protein>
<comment type="subcellular location">
    <subcellularLocation>
        <location evidence="1 13">Cytoplasm</location>
    </subcellularLocation>
</comment>
<dbReference type="GO" id="GO:0006355">
    <property type="term" value="P:regulation of DNA-templated transcription"/>
    <property type="evidence" value="ECO:0007669"/>
    <property type="project" value="UniProtKB-UniRule"/>
</dbReference>
<dbReference type="GO" id="GO:0000716">
    <property type="term" value="P:transcription-coupled nucleotide-excision repair, DNA damage recognition"/>
    <property type="evidence" value="ECO:0007669"/>
    <property type="project" value="UniProtKB-UniRule"/>
</dbReference>
<keyword evidence="2 13" id="KW-0963">Cytoplasm</keyword>
<dbReference type="SMART" id="SM00982">
    <property type="entry name" value="TRCF"/>
    <property type="match status" value="1"/>
</dbReference>
<dbReference type="InterPro" id="IPR005118">
    <property type="entry name" value="TRCF_C"/>
</dbReference>
<keyword evidence="5 13" id="KW-0378">Hydrolase</keyword>
<dbReference type="SUPFAM" id="SSF52540">
    <property type="entry name" value="P-loop containing nucleoside triphosphate hydrolases"/>
    <property type="match status" value="4"/>
</dbReference>
<dbReference type="EMBL" id="FOLS01000009">
    <property type="protein sequence ID" value="SFC70684.1"/>
    <property type="molecule type" value="Genomic_DNA"/>
</dbReference>
<dbReference type="InterPro" id="IPR048635">
    <property type="entry name" value="MFD_D3"/>
</dbReference>
<gene>
    <name evidence="13" type="primary">mfd</name>
    <name evidence="16" type="ORF">SAMN05216577_109113</name>
</gene>
<keyword evidence="7 13" id="KW-0067">ATP-binding</keyword>
<dbReference type="Pfam" id="PF17757">
    <property type="entry name" value="UvrB_inter"/>
    <property type="match status" value="1"/>
</dbReference>
<evidence type="ECO:0000256" key="12">
    <source>
        <dbReference type="ARBA" id="ARBA00070128"/>
    </source>
</evidence>
<dbReference type="InterPro" id="IPR011545">
    <property type="entry name" value="DEAD/DEAH_box_helicase_dom"/>
</dbReference>
<organism evidence="16 17">
    <name type="scientific">Pseudomonas citronellolis</name>
    <dbReference type="NCBI Taxonomy" id="53408"/>
    <lineage>
        <taxon>Bacteria</taxon>
        <taxon>Pseudomonadati</taxon>
        <taxon>Pseudomonadota</taxon>
        <taxon>Gammaproteobacteria</taxon>
        <taxon>Pseudomonadales</taxon>
        <taxon>Pseudomonadaceae</taxon>
        <taxon>Pseudomonas</taxon>
    </lineage>
</organism>
<dbReference type="FunFam" id="3.40.50.300:FF:000300">
    <property type="entry name" value="Transcription-repair-coupling factor"/>
    <property type="match status" value="1"/>
</dbReference>
<evidence type="ECO:0000256" key="1">
    <source>
        <dbReference type="ARBA" id="ARBA00004496"/>
    </source>
</evidence>
<dbReference type="Gene3D" id="3.40.50.11180">
    <property type="match status" value="1"/>
</dbReference>
<dbReference type="GO" id="GO:0003684">
    <property type="term" value="F:damaged DNA binding"/>
    <property type="evidence" value="ECO:0007669"/>
    <property type="project" value="InterPro"/>
</dbReference>
<name>A0AAQ1HM06_9PSED</name>
<dbReference type="GO" id="GO:0003678">
    <property type="term" value="F:DNA helicase activity"/>
    <property type="evidence" value="ECO:0007669"/>
    <property type="project" value="TreeGrafter"/>
</dbReference>
<dbReference type="PROSITE" id="PS51194">
    <property type="entry name" value="HELICASE_CTER"/>
    <property type="match status" value="1"/>
</dbReference>
<evidence type="ECO:0000256" key="4">
    <source>
        <dbReference type="ARBA" id="ARBA00022763"/>
    </source>
</evidence>
<evidence type="ECO:0000313" key="16">
    <source>
        <dbReference type="EMBL" id="SFC70684.1"/>
    </source>
</evidence>
<evidence type="ECO:0000256" key="2">
    <source>
        <dbReference type="ARBA" id="ARBA00022490"/>
    </source>
</evidence>
<evidence type="ECO:0000259" key="15">
    <source>
        <dbReference type="PROSITE" id="PS51194"/>
    </source>
</evidence>
<reference evidence="16 17" key="1">
    <citation type="submission" date="2016-10" db="EMBL/GenBank/DDBJ databases">
        <authorList>
            <person name="Varghese N."/>
            <person name="Submissions S."/>
        </authorList>
    </citation>
    <scope>NUCLEOTIDE SEQUENCE [LARGE SCALE GENOMIC DNA]</scope>
    <source>
        <strain evidence="16 17">LMG 18378</strain>
    </source>
</reference>
<dbReference type="Gene3D" id="3.90.1150.50">
    <property type="entry name" value="Transcription-repair-coupling factor, D7 domain"/>
    <property type="match status" value="1"/>
</dbReference>
<evidence type="ECO:0000256" key="9">
    <source>
        <dbReference type="ARBA" id="ARBA00023204"/>
    </source>
</evidence>
<comment type="caution">
    <text evidence="16">The sequence shown here is derived from an EMBL/GenBank/DDBJ whole genome shotgun (WGS) entry which is preliminary data.</text>
</comment>